<name>A0ACB9FJ28_ARCLA</name>
<proteinExistence type="predicted"/>
<evidence type="ECO:0000313" key="2">
    <source>
        <dbReference type="Proteomes" id="UP001055879"/>
    </source>
</evidence>
<dbReference type="Proteomes" id="UP001055879">
    <property type="component" value="Linkage Group LG01"/>
</dbReference>
<protein>
    <submittedName>
        <fullName evidence="1">Uncharacterized protein</fullName>
    </submittedName>
</protein>
<evidence type="ECO:0000313" key="1">
    <source>
        <dbReference type="EMBL" id="KAI3771109.1"/>
    </source>
</evidence>
<reference evidence="2" key="1">
    <citation type="journal article" date="2022" name="Mol. Ecol. Resour.">
        <title>The genomes of chicory, endive, great burdock and yacon provide insights into Asteraceae palaeo-polyploidization history and plant inulin production.</title>
        <authorList>
            <person name="Fan W."/>
            <person name="Wang S."/>
            <person name="Wang H."/>
            <person name="Wang A."/>
            <person name="Jiang F."/>
            <person name="Liu H."/>
            <person name="Zhao H."/>
            <person name="Xu D."/>
            <person name="Zhang Y."/>
        </authorList>
    </citation>
    <scope>NUCLEOTIDE SEQUENCE [LARGE SCALE GENOMIC DNA]</scope>
    <source>
        <strain evidence="2">cv. Niubang</strain>
    </source>
</reference>
<reference evidence="1 2" key="2">
    <citation type="journal article" date="2022" name="Mol. Ecol. Resour.">
        <title>The genomes of chicory, endive, great burdock and yacon provide insights into Asteraceae paleo-polyploidization history and plant inulin production.</title>
        <authorList>
            <person name="Fan W."/>
            <person name="Wang S."/>
            <person name="Wang H."/>
            <person name="Wang A."/>
            <person name="Jiang F."/>
            <person name="Liu H."/>
            <person name="Zhao H."/>
            <person name="Xu D."/>
            <person name="Zhang Y."/>
        </authorList>
    </citation>
    <scope>NUCLEOTIDE SEQUENCE [LARGE SCALE GENOMIC DNA]</scope>
    <source>
        <strain evidence="2">cv. Niubang</strain>
    </source>
</reference>
<gene>
    <name evidence="1" type="ORF">L6452_02265</name>
</gene>
<dbReference type="EMBL" id="CM042047">
    <property type="protein sequence ID" value="KAI3771109.1"/>
    <property type="molecule type" value="Genomic_DNA"/>
</dbReference>
<organism evidence="1 2">
    <name type="scientific">Arctium lappa</name>
    <name type="common">Greater burdock</name>
    <name type="synonym">Lappa major</name>
    <dbReference type="NCBI Taxonomy" id="4217"/>
    <lineage>
        <taxon>Eukaryota</taxon>
        <taxon>Viridiplantae</taxon>
        <taxon>Streptophyta</taxon>
        <taxon>Embryophyta</taxon>
        <taxon>Tracheophyta</taxon>
        <taxon>Spermatophyta</taxon>
        <taxon>Magnoliopsida</taxon>
        <taxon>eudicotyledons</taxon>
        <taxon>Gunneridae</taxon>
        <taxon>Pentapetalae</taxon>
        <taxon>asterids</taxon>
        <taxon>campanulids</taxon>
        <taxon>Asterales</taxon>
        <taxon>Asteraceae</taxon>
        <taxon>Carduoideae</taxon>
        <taxon>Cardueae</taxon>
        <taxon>Arctiinae</taxon>
        <taxon>Arctium</taxon>
    </lineage>
</organism>
<comment type="caution">
    <text evidence="1">The sequence shown here is derived from an EMBL/GenBank/DDBJ whole genome shotgun (WGS) entry which is preliminary data.</text>
</comment>
<sequence>MSSSTQPSPPPFATLGVVSKDIGVVGLVLDAKKEVYGWFWTPGMELGVISRRRCWNLVVGLVLDAKTKVYGWCSTPEIELGVGSRRRR</sequence>
<keyword evidence="2" id="KW-1185">Reference proteome</keyword>
<accession>A0ACB9FJ28</accession>